<proteinExistence type="predicted"/>
<dbReference type="AlphaFoldDB" id="A0A1K1KTZ9"/>
<dbReference type="EMBL" id="LT630287">
    <property type="protein sequence ID" value="SFV40943.1"/>
    <property type="molecule type" value="Genomic_DNA"/>
</dbReference>
<evidence type="ECO:0000313" key="2">
    <source>
        <dbReference type="Proteomes" id="UP000190935"/>
    </source>
</evidence>
<evidence type="ECO:0000313" key="1">
    <source>
        <dbReference type="EMBL" id="SFV40943.1"/>
    </source>
</evidence>
<reference evidence="2" key="1">
    <citation type="submission" date="2016-11" db="EMBL/GenBank/DDBJ databases">
        <authorList>
            <person name="Papadimitriou K."/>
        </authorList>
    </citation>
    <scope>NUCLEOTIDE SEQUENCE [LARGE SCALE GENOMIC DNA]</scope>
    <source>
        <strain evidence="2">ACA-DC 1533</strain>
    </source>
</reference>
<dbReference type="Proteomes" id="UP000190935">
    <property type="component" value="Chromosome I"/>
</dbReference>
<sequence>MNRLKVAHDRALPISRDFDGLLVKLDRRRLLVHATQLQKQGEVNRLKVAHDLTLSISRDFDGLLVKLDRRRLLVHATQLRKQSKETRLKVSTSSRCQHIAYVDNVVLDSVSGYRLGFGSQLEIRARKIKWGLKGFLSNDPNIARKT</sequence>
<accession>A0A1K1KTZ9</accession>
<name>A0A1K1KTZ9_9LACO</name>
<organism evidence="1 2">
    <name type="scientific">Ligilactobacillus acidipiscis</name>
    <dbReference type="NCBI Taxonomy" id="89059"/>
    <lineage>
        <taxon>Bacteria</taxon>
        <taxon>Bacillati</taxon>
        <taxon>Bacillota</taxon>
        <taxon>Bacilli</taxon>
        <taxon>Lactobacillales</taxon>
        <taxon>Lactobacillaceae</taxon>
        <taxon>Ligilactobacillus</taxon>
    </lineage>
</organism>
<protein>
    <submittedName>
        <fullName evidence="1">Uncharacterized protein</fullName>
    </submittedName>
</protein>
<dbReference type="KEGG" id="laca:LAC1533_1523"/>
<gene>
    <name evidence="1" type="ORF">LAC1533_1523</name>
</gene>